<accession>A0A1V8T844</accession>
<evidence type="ECO:0000256" key="1">
    <source>
        <dbReference type="SAM" id="MobiDB-lite"/>
    </source>
</evidence>
<feature type="compositionally biased region" description="Acidic residues" evidence="1">
    <location>
        <begin position="84"/>
        <end position="93"/>
    </location>
</feature>
<feature type="region of interest" description="Disordered" evidence="1">
    <location>
        <begin position="1"/>
        <end position="102"/>
    </location>
</feature>
<dbReference type="Proteomes" id="UP000192596">
    <property type="component" value="Unassembled WGS sequence"/>
</dbReference>
<dbReference type="InParanoid" id="A0A1V8T844"/>
<dbReference type="EMBL" id="NAJO01000014">
    <property type="protein sequence ID" value="OQO07421.1"/>
    <property type="molecule type" value="Genomic_DNA"/>
</dbReference>
<feature type="compositionally biased region" description="Basic residues" evidence="1">
    <location>
        <begin position="1"/>
        <end position="11"/>
    </location>
</feature>
<dbReference type="AlphaFoldDB" id="A0A1V8T844"/>
<comment type="caution">
    <text evidence="2">The sequence shown here is derived from an EMBL/GenBank/DDBJ whole genome shotgun (WGS) entry which is preliminary data.</text>
</comment>
<evidence type="ECO:0000313" key="2">
    <source>
        <dbReference type="EMBL" id="OQO07421.1"/>
    </source>
</evidence>
<organism evidence="2 3">
    <name type="scientific">Cryoendolithus antarcticus</name>
    <dbReference type="NCBI Taxonomy" id="1507870"/>
    <lineage>
        <taxon>Eukaryota</taxon>
        <taxon>Fungi</taxon>
        <taxon>Dikarya</taxon>
        <taxon>Ascomycota</taxon>
        <taxon>Pezizomycotina</taxon>
        <taxon>Dothideomycetes</taxon>
        <taxon>Dothideomycetidae</taxon>
        <taxon>Cladosporiales</taxon>
        <taxon>Cladosporiaceae</taxon>
        <taxon>Cryoendolithus</taxon>
    </lineage>
</organism>
<keyword evidence="3" id="KW-1185">Reference proteome</keyword>
<gene>
    <name evidence="2" type="ORF">B0A48_07118</name>
</gene>
<feature type="compositionally biased region" description="Polar residues" evidence="1">
    <location>
        <begin position="63"/>
        <end position="78"/>
    </location>
</feature>
<protein>
    <submittedName>
        <fullName evidence="2">Uncharacterized protein</fullName>
    </submittedName>
</protein>
<sequence length="177" mass="19863">MTGFVSRKRKRPELAHADAEPSSDDEFEGPLTPQHTVPKSKRYKSGGQFGHDTAHPDAPSLAYSLQQSLLDSPQEQSAPSDIVPDSDVDDVLEPSDPSIPRPTRCFLFTLAVEQQIDIFEMATTPQKGGRYLDKPTWNHRQEIIGNKNSSYIPRDFPAPKVNEWLLSKQYFLQAARA</sequence>
<proteinExistence type="predicted"/>
<dbReference type="OrthoDB" id="3834359at2759"/>
<evidence type="ECO:0000313" key="3">
    <source>
        <dbReference type="Proteomes" id="UP000192596"/>
    </source>
</evidence>
<name>A0A1V8T844_9PEZI</name>
<reference evidence="3" key="1">
    <citation type="submission" date="2017-03" db="EMBL/GenBank/DDBJ databases">
        <title>Genomes of endolithic fungi from Antarctica.</title>
        <authorList>
            <person name="Coleine C."/>
            <person name="Masonjones S."/>
            <person name="Stajich J.E."/>
        </authorList>
    </citation>
    <scope>NUCLEOTIDE SEQUENCE [LARGE SCALE GENOMIC DNA]</scope>
    <source>
        <strain evidence="3">CCFEE 5527</strain>
    </source>
</reference>